<proteinExistence type="predicted"/>
<protein>
    <submittedName>
        <fullName evidence="10">Uncharacterized protein</fullName>
    </submittedName>
</protein>
<dbReference type="PANTHER" id="PTHR33908:SF3">
    <property type="entry name" value="UNDECAPRENYL PHOSPHATE-ALPHA-4-AMINO-4-DEOXY-L-ARABINOSE ARABINOSYL TRANSFERASE"/>
    <property type="match status" value="1"/>
</dbReference>
<feature type="transmembrane region" description="Helical" evidence="8">
    <location>
        <begin position="268"/>
        <end position="290"/>
    </location>
</feature>
<feature type="transmembrane region" description="Helical" evidence="8">
    <location>
        <begin position="25"/>
        <end position="45"/>
    </location>
</feature>
<keyword evidence="3" id="KW-0328">Glycosyltransferase</keyword>
<comment type="subcellular location">
    <subcellularLocation>
        <location evidence="1">Cell membrane</location>
        <topology evidence="1">Multi-pass membrane protein</topology>
    </subcellularLocation>
</comment>
<dbReference type="EMBL" id="VYQA01000010">
    <property type="protein sequence ID" value="KAA9028288.1"/>
    <property type="molecule type" value="Genomic_DNA"/>
</dbReference>
<evidence type="ECO:0000256" key="4">
    <source>
        <dbReference type="ARBA" id="ARBA00022679"/>
    </source>
</evidence>
<evidence type="ECO:0000313" key="12">
    <source>
        <dbReference type="Proteomes" id="UP000326364"/>
    </source>
</evidence>
<feature type="transmembrane region" description="Helical" evidence="8">
    <location>
        <begin position="225"/>
        <end position="241"/>
    </location>
</feature>
<reference evidence="11 12" key="1">
    <citation type="submission" date="2019-09" db="EMBL/GenBank/DDBJ databases">
        <authorList>
            <person name="Feng G."/>
        </authorList>
    </citation>
    <scope>NUCLEOTIDE SEQUENCE [LARGE SCALE GENOMIC DNA]</scope>
    <source>
        <strain evidence="10 11">KACC 19283</strain>
        <strain evidence="9 12">KACC 19284</strain>
    </source>
</reference>
<dbReference type="GO" id="GO:0009103">
    <property type="term" value="P:lipopolysaccharide biosynthetic process"/>
    <property type="evidence" value="ECO:0007669"/>
    <property type="project" value="UniProtKB-ARBA"/>
</dbReference>
<keyword evidence="5 8" id="KW-0812">Transmembrane</keyword>
<feature type="transmembrane region" description="Helical" evidence="8">
    <location>
        <begin position="108"/>
        <end position="126"/>
    </location>
</feature>
<evidence type="ECO:0000256" key="6">
    <source>
        <dbReference type="ARBA" id="ARBA00022989"/>
    </source>
</evidence>
<evidence type="ECO:0000256" key="7">
    <source>
        <dbReference type="ARBA" id="ARBA00023136"/>
    </source>
</evidence>
<sequence>MIGDGPAHQVGGRSLSMTITARRSIVEPTILLCGFLVLCAIYAMAMRLHMLQVTPLWLDETWSGMIATRPDWSSFWREAWLDCNPPLYYVFLTGWVSLFGDSNLAMRLPSFLFVLAAALLPLIWPPRTLDRAGIWTFAALILLWPSNLGLMVDARGYGLMLLLATGSCLAVAHMLERLTLNRAMLWVGLGTLMFLTHYYAAVLLVGQALVLLYRYGFQLARRWPAGLLAIPGLVWFAYHMSRLSDYARPDAAWYEHTSLLSSLLNMTYVLGAHNPIALAAVTATFLAAIVHHRRRRSTIRETPTRHDGALLLTVLSAVIGLTLAILISLAQPSLTNRYLVPLVPTAMLGLTLLIKRTARPDYAALGLGLAFLLPTLNLDLMRGELGQRAMYGYEESSDFVAAAKPDRLLFLWDSSSAKIMDRASLEALGGYFQQREGLNIPVQPVVVDDKADANRILRAAATSQRPAIIWLYNVHVRAAAKDHPPTFANDPSWRCDHAPPRSGIGSIGCVRQAMPSRQQQR</sequence>
<organism evidence="10 11">
    <name type="scientific">Sphingobium limneticum</name>
    <dbReference type="NCBI Taxonomy" id="1007511"/>
    <lineage>
        <taxon>Bacteria</taxon>
        <taxon>Pseudomonadati</taxon>
        <taxon>Pseudomonadota</taxon>
        <taxon>Alphaproteobacteria</taxon>
        <taxon>Sphingomonadales</taxon>
        <taxon>Sphingomonadaceae</taxon>
        <taxon>Sphingobium</taxon>
    </lineage>
</organism>
<name>A0A5J5HZE1_9SPHN</name>
<evidence type="ECO:0000256" key="8">
    <source>
        <dbReference type="SAM" id="Phobius"/>
    </source>
</evidence>
<evidence type="ECO:0000313" key="11">
    <source>
        <dbReference type="Proteomes" id="UP000325933"/>
    </source>
</evidence>
<keyword evidence="4" id="KW-0808">Transferase</keyword>
<dbReference type="Proteomes" id="UP000326364">
    <property type="component" value="Unassembled WGS sequence"/>
</dbReference>
<dbReference type="Proteomes" id="UP000325933">
    <property type="component" value="Unassembled WGS sequence"/>
</dbReference>
<dbReference type="EMBL" id="VYQB01000009">
    <property type="protein sequence ID" value="KAA9015875.1"/>
    <property type="molecule type" value="Genomic_DNA"/>
</dbReference>
<feature type="transmembrane region" description="Helical" evidence="8">
    <location>
        <begin position="310"/>
        <end position="330"/>
    </location>
</feature>
<comment type="caution">
    <text evidence="10">The sequence shown here is derived from an EMBL/GenBank/DDBJ whole genome shotgun (WGS) entry which is preliminary data.</text>
</comment>
<feature type="transmembrane region" description="Helical" evidence="8">
    <location>
        <begin position="195"/>
        <end position="213"/>
    </location>
</feature>
<dbReference type="AlphaFoldDB" id="A0A5J5HZE1"/>
<dbReference type="GO" id="GO:0005886">
    <property type="term" value="C:plasma membrane"/>
    <property type="evidence" value="ECO:0007669"/>
    <property type="project" value="UniProtKB-SubCell"/>
</dbReference>
<keyword evidence="12" id="KW-1185">Reference proteome</keyword>
<keyword evidence="7 8" id="KW-0472">Membrane</keyword>
<dbReference type="GO" id="GO:0010041">
    <property type="term" value="P:response to iron(III) ion"/>
    <property type="evidence" value="ECO:0007669"/>
    <property type="project" value="TreeGrafter"/>
</dbReference>
<evidence type="ECO:0000313" key="10">
    <source>
        <dbReference type="EMBL" id="KAA9028288.1"/>
    </source>
</evidence>
<feature type="transmembrane region" description="Helical" evidence="8">
    <location>
        <begin position="132"/>
        <end position="150"/>
    </location>
</feature>
<dbReference type="GO" id="GO:0016763">
    <property type="term" value="F:pentosyltransferase activity"/>
    <property type="evidence" value="ECO:0007669"/>
    <property type="project" value="TreeGrafter"/>
</dbReference>
<keyword evidence="2" id="KW-1003">Cell membrane</keyword>
<dbReference type="PANTHER" id="PTHR33908">
    <property type="entry name" value="MANNOSYLTRANSFERASE YKCB-RELATED"/>
    <property type="match status" value="1"/>
</dbReference>
<dbReference type="InterPro" id="IPR050297">
    <property type="entry name" value="LipidA_mod_glycosyltrf_83"/>
</dbReference>
<accession>A0A5J5HZE1</accession>
<evidence type="ECO:0000256" key="5">
    <source>
        <dbReference type="ARBA" id="ARBA00022692"/>
    </source>
</evidence>
<gene>
    <name evidence="10" type="ORF">F4U95_14625</name>
    <name evidence="9" type="ORF">F4U96_13495</name>
</gene>
<evidence type="ECO:0000256" key="3">
    <source>
        <dbReference type="ARBA" id="ARBA00022676"/>
    </source>
</evidence>
<keyword evidence="6 8" id="KW-1133">Transmembrane helix</keyword>
<evidence type="ECO:0000256" key="1">
    <source>
        <dbReference type="ARBA" id="ARBA00004651"/>
    </source>
</evidence>
<evidence type="ECO:0000256" key="2">
    <source>
        <dbReference type="ARBA" id="ARBA00022475"/>
    </source>
</evidence>
<evidence type="ECO:0000313" key="9">
    <source>
        <dbReference type="EMBL" id="KAA9015875.1"/>
    </source>
</evidence>